<evidence type="ECO:0000313" key="7">
    <source>
        <dbReference type="Proteomes" id="UP000263900"/>
    </source>
</evidence>
<dbReference type="PANTHER" id="PTHR30563:SF0">
    <property type="entry name" value="DNA RECOMBINATION PROTEIN RMUC"/>
    <property type="match status" value="1"/>
</dbReference>
<dbReference type="Pfam" id="PF02646">
    <property type="entry name" value="RmuC"/>
    <property type="match status" value="1"/>
</dbReference>
<protein>
    <submittedName>
        <fullName evidence="6">DNA recombination protein RmuC</fullName>
    </submittedName>
</protein>
<dbReference type="KEGG" id="pseg:D3H65_23785"/>
<dbReference type="EMBL" id="CP032157">
    <property type="protein sequence ID" value="AXY76828.1"/>
    <property type="molecule type" value="Genomic_DNA"/>
</dbReference>
<gene>
    <name evidence="6" type="primary">rmuC</name>
    <name evidence="6" type="ORF">D3H65_23785</name>
</gene>
<dbReference type="OrthoDB" id="370725at2"/>
<keyword evidence="3 5" id="KW-0175">Coiled coil</keyword>
<dbReference type="InterPro" id="IPR003798">
    <property type="entry name" value="DNA_recombination_RmuC"/>
</dbReference>
<evidence type="ECO:0000313" key="6">
    <source>
        <dbReference type="EMBL" id="AXY76828.1"/>
    </source>
</evidence>
<dbReference type="Proteomes" id="UP000263900">
    <property type="component" value="Chromosome"/>
</dbReference>
<dbReference type="GO" id="GO:0006310">
    <property type="term" value="P:DNA recombination"/>
    <property type="evidence" value="ECO:0007669"/>
    <property type="project" value="UniProtKB-KW"/>
</dbReference>
<dbReference type="Gene3D" id="1.20.5.1230">
    <property type="entry name" value="Apolipoprotein A-I"/>
    <property type="match status" value="1"/>
</dbReference>
<evidence type="ECO:0000256" key="5">
    <source>
        <dbReference type="SAM" id="Coils"/>
    </source>
</evidence>
<keyword evidence="4" id="KW-0233">DNA recombination</keyword>
<name>A0A3B7MRP7_9BACT</name>
<comment type="similarity">
    <text evidence="2">Belongs to the RmuC family.</text>
</comment>
<sequence length="468" mass="52589">MTILYMLLAAVLLLLLVVVAILVKMAGKNENSQLADIRFKMTTLAGEVGRIETAVKTEISTNRVEASTSHRDAREELTNSLQRFGEQLSNAMKDSAARQKEQLEAFARSLGESNTSQKENFLALLNKQTEQNTATSQRLDQLRETLEKKLADLQAGNEKKLDEMRSTVDEKLQKTLESRLGESFKLVSERLEAVHKGLGDMQQLATGVGDLKRVLSNVKSRGILGEYQLESILDQILTPEQYAKNVKTKEGSNAVVEFAVKLPGRENKEKIVWLPIDSKFPKEDFELLQEAYDKAAPELVEEFRKSFIKGIRKCAFDISSKYIDPPNTTDFAILFLPFESLYAEVLRTPGLFETLQREYKIIITGPTTLSALLNSFQMGFRTLAIEKRSSEVWQLLGAVKTEFGNFGGILEKTQKKLQEASNVIEQAGVRSRAIEKKLRNVQELPKEETTGMLDDIMDTSFADEHGVI</sequence>
<feature type="coiled-coil region" evidence="5">
    <location>
        <begin position="125"/>
        <end position="163"/>
    </location>
</feature>
<organism evidence="6 7">
    <name type="scientific">Paraflavitalea soli</name>
    <dbReference type="NCBI Taxonomy" id="2315862"/>
    <lineage>
        <taxon>Bacteria</taxon>
        <taxon>Pseudomonadati</taxon>
        <taxon>Bacteroidota</taxon>
        <taxon>Chitinophagia</taxon>
        <taxon>Chitinophagales</taxon>
        <taxon>Chitinophagaceae</taxon>
        <taxon>Paraflavitalea</taxon>
    </lineage>
</organism>
<evidence type="ECO:0000256" key="1">
    <source>
        <dbReference type="ARBA" id="ARBA00003416"/>
    </source>
</evidence>
<proteinExistence type="inferred from homology"/>
<evidence type="ECO:0000256" key="2">
    <source>
        <dbReference type="ARBA" id="ARBA00009840"/>
    </source>
</evidence>
<dbReference type="AlphaFoldDB" id="A0A3B7MRP7"/>
<comment type="function">
    <text evidence="1">Involved in DNA recombination.</text>
</comment>
<evidence type="ECO:0000256" key="3">
    <source>
        <dbReference type="ARBA" id="ARBA00023054"/>
    </source>
</evidence>
<dbReference type="PANTHER" id="PTHR30563">
    <property type="entry name" value="DNA RECOMBINATION PROTEIN RMUC"/>
    <property type="match status" value="1"/>
</dbReference>
<keyword evidence="7" id="KW-1185">Reference proteome</keyword>
<accession>A0A3B7MRP7</accession>
<reference evidence="6 7" key="1">
    <citation type="submission" date="2018-09" db="EMBL/GenBank/DDBJ databases">
        <title>Genome sequencing of strain 6GH32-13.</title>
        <authorList>
            <person name="Weon H.-Y."/>
            <person name="Heo J."/>
            <person name="Kwon S.-W."/>
        </authorList>
    </citation>
    <scope>NUCLEOTIDE SEQUENCE [LARGE SCALE GENOMIC DNA]</scope>
    <source>
        <strain evidence="6 7">5GH32-13</strain>
    </source>
</reference>
<dbReference type="RefSeq" id="WP_119052705.1">
    <property type="nucleotide sequence ID" value="NZ_CP032157.1"/>
</dbReference>
<evidence type="ECO:0000256" key="4">
    <source>
        <dbReference type="ARBA" id="ARBA00023172"/>
    </source>
</evidence>